<evidence type="ECO:0000313" key="4">
    <source>
        <dbReference type="Proteomes" id="UP000003277"/>
    </source>
</evidence>
<reference evidence="3 4" key="1">
    <citation type="submission" date="2011-11" db="EMBL/GenBank/DDBJ databases">
        <title>The Genome Sequence of Dialister succinatiphilus YIT 11850.</title>
        <authorList>
            <consortium name="The Broad Institute Genome Sequencing Platform"/>
            <person name="Earl A."/>
            <person name="Ward D."/>
            <person name="Feldgarden M."/>
            <person name="Gevers D."/>
            <person name="Morotomi M."/>
            <person name="Young S.K."/>
            <person name="Zeng Q."/>
            <person name="Gargeya S."/>
            <person name="Fitzgerald M."/>
            <person name="Haas B."/>
            <person name="Abouelleil A."/>
            <person name="Alvarado L."/>
            <person name="Arachchi H.M."/>
            <person name="Berlin A."/>
            <person name="Brown A."/>
            <person name="Chapman S.B."/>
            <person name="Dunbar C."/>
            <person name="Gearin G."/>
            <person name="Goldberg J."/>
            <person name="Griggs A."/>
            <person name="Gujja S."/>
            <person name="Heiman D."/>
            <person name="Howarth C."/>
            <person name="Lui A."/>
            <person name="MacDonald P.J.P."/>
            <person name="Montmayeur A."/>
            <person name="Murphy C."/>
            <person name="Neiman D."/>
            <person name="Pearson M."/>
            <person name="Priest M."/>
            <person name="Roberts A."/>
            <person name="Saif S."/>
            <person name="Shea T."/>
            <person name="Sisk P."/>
            <person name="Stolte C."/>
            <person name="Sykes S."/>
            <person name="Wortman J."/>
            <person name="Nusbaum C."/>
            <person name="Birren B."/>
        </authorList>
    </citation>
    <scope>NUCLEOTIDE SEQUENCE [LARGE SCALE GENOMIC DNA]</scope>
    <source>
        <strain evidence="3 4">YIT 11850</strain>
    </source>
</reference>
<dbReference type="Pfam" id="PF02470">
    <property type="entry name" value="MlaD"/>
    <property type="match status" value="1"/>
</dbReference>
<dbReference type="PANTHER" id="PTHR33371:SF4">
    <property type="entry name" value="INTERMEMBRANE PHOSPHOLIPID TRANSPORT SYSTEM BINDING PROTEIN MLAD"/>
    <property type="match status" value="1"/>
</dbReference>
<evidence type="ECO:0000256" key="1">
    <source>
        <dbReference type="SAM" id="Phobius"/>
    </source>
</evidence>
<dbReference type="OrthoDB" id="9764664at2"/>
<evidence type="ECO:0000259" key="2">
    <source>
        <dbReference type="Pfam" id="PF02470"/>
    </source>
</evidence>
<keyword evidence="1" id="KW-0472">Membrane</keyword>
<dbReference type="STRING" id="742743.HMPREF9453_00413"/>
<evidence type="ECO:0000313" key="3">
    <source>
        <dbReference type="EMBL" id="EHO63656.1"/>
    </source>
</evidence>
<protein>
    <recommendedName>
        <fullName evidence="2">Mce/MlaD domain-containing protein</fullName>
    </recommendedName>
</protein>
<keyword evidence="1" id="KW-0812">Transmembrane</keyword>
<dbReference type="AlphaFoldDB" id="H1CYH5"/>
<sequence>MKWSTEAKVGAFSLLGILLFAVIIIQLGNTVIFGKSGFHVTGYFKEAEGIEPGNPIHYAGVDVGMVDNISVENGEAVLRLRFYKDAQVPRDADFSIQTSSVMGGRFVKVSGGHQERGFLSDGMTVQGKAAPGIDQAMDKMDKLINSAQTMLDGINTVVADPAAQRNVKNSISNFDAVSENLAILTAQGIQTANEIQGITSQINSMLYQLNGDGKAVGDARRIMDNLAVASENAKEISGNAKEISGKINGIMNGQTDFNVSVSGELLYNTKKDDFSPNLFFRIGKGTYGLLGIESLTNDPVYDAVFGRTRGIYGYHAGIVRNKLGAGVDYEKDRWKFSADLYDPNDLTMRIRGSYAMDDHFFLTGQSIFPHDNRGGGEYIGLGYNY</sequence>
<dbReference type="RefSeq" id="WP_008858919.1">
    <property type="nucleotide sequence ID" value="NZ_JH591187.1"/>
</dbReference>
<accession>H1CYH5</accession>
<dbReference type="PANTHER" id="PTHR33371">
    <property type="entry name" value="INTERMEMBRANE PHOSPHOLIPID TRANSPORT SYSTEM BINDING PROTEIN MLAD-RELATED"/>
    <property type="match status" value="1"/>
</dbReference>
<dbReference type="InterPro" id="IPR052336">
    <property type="entry name" value="MlaD_Phospholipid_Transporter"/>
</dbReference>
<dbReference type="Proteomes" id="UP000003277">
    <property type="component" value="Unassembled WGS sequence"/>
</dbReference>
<feature type="transmembrane region" description="Helical" evidence="1">
    <location>
        <begin position="12"/>
        <end position="33"/>
    </location>
</feature>
<dbReference type="InterPro" id="IPR003399">
    <property type="entry name" value="Mce/MlaD"/>
</dbReference>
<proteinExistence type="predicted"/>
<dbReference type="PATRIC" id="fig|742743.3.peg.425"/>
<keyword evidence="4" id="KW-1185">Reference proteome</keyword>
<dbReference type="eggNOG" id="COG1463">
    <property type="taxonomic scope" value="Bacteria"/>
</dbReference>
<feature type="domain" description="Mce/MlaD" evidence="2">
    <location>
        <begin position="38"/>
        <end position="111"/>
    </location>
</feature>
<dbReference type="EMBL" id="ADLT01000014">
    <property type="protein sequence ID" value="EHO63656.1"/>
    <property type="molecule type" value="Genomic_DNA"/>
</dbReference>
<name>H1CYH5_9FIRM</name>
<keyword evidence="1" id="KW-1133">Transmembrane helix</keyword>
<organism evidence="3 4">
    <name type="scientific">Dialister succinatiphilus YIT 11850</name>
    <dbReference type="NCBI Taxonomy" id="742743"/>
    <lineage>
        <taxon>Bacteria</taxon>
        <taxon>Bacillati</taxon>
        <taxon>Bacillota</taxon>
        <taxon>Negativicutes</taxon>
        <taxon>Veillonellales</taxon>
        <taxon>Veillonellaceae</taxon>
        <taxon>Dialister</taxon>
    </lineage>
</organism>
<gene>
    <name evidence="3" type="ORF">HMPREF9453_00413</name>
</gene>
<comment type="caution">
    <text evidence="3">The sequence shown here is derived from an EMBL/GenBank/DDBJ whole genome shotgun (WGS) entry which is preliminary data.</text>
</comment>
<dbReference type="HOGENOM" id="CLU_603624_0_0_9"/>